<organism evidence="1 2">
    <name type="scientific">Oceanomicrobium pacificus</name>
    <dbReference type="NCBI Taxonomy" id="2692916"/>
    <lineage>
        <taxon>Bacteria</taxon>
        <taxon>Pseudomonadati</taxon>
        <taxon>Pseudomonadota</taxon>
        <taxon>Alphaproteobacteria</taxon>
        <taxon>Rhodobacterales</taxon>
        <taxon>Paracoccaceae</taxon>
        <taxon>Oceanomicrobium</taxon>
    </lineage>
</organism>
<accession>A0A6B0TR14</accession>
<reference evidence="1 2" key="1">
    <citation type="submission" date="2019-12" db="EMBL/GenBank/DDBJ databases">
        <title>Strain KN286 was isolated from seawater, which was collected from Caroline Seamount in the tropical western Pacific.</title>
        <authorList>
            <person name="Wang Q."/>
        </authorList>
    </citation>
    <scope>NUCLEOTIDE SEQUENCE [LARGE SCALE GENOMIC DNA]</scope>
    <source>
        <strain evidence="1 2">KN286</strain>
    </source>
</reference>
<dbReference type="EMBL" id="WUWG01000003">
    <property type="protein sequence ID" value="MXU65129.1"/>
    <property type="molecule type" value="Genomic_DNA"/>
</dbReference>
<dbReference type="Gene3D" id="3.90.550.20">
    <property type="match status" value="1"/>
</dbReference>
<gene>
    <name evidence="1" type="ORF">GSH16_06695</name>
</gene>
<keyword evidence="2" id="KW-1185">Reference proteome</keyword>
<dbReference type="AlphaFoldDB" id="A0A6B0TR14"/>
<dbReference type="InterPro" id="IPR029044">
    <property type="entry name" value="Nucleotide-diphossugar_trans"/>
</dbReference>
<evidence type="ECO:0000313" key="1">
    <source>
        <dbReference type="EMBL" id="MXU65129.1"/>
    </source>
</evidence>
<name>A0A6B0TR14_9RHOB</name>
<proteinExistence type="predicted"/>
<dbReference type="RefSeq" id="WP_160853334.1">
    <property type="nucleotide sequence ID" value="NZ_WUWG01000003.1"/>
</dbReference>
<protein>
    <recommendedName>
        <fullName evidence="3">Alpha 1,4-glycosyltransferase domain-containing protein</fullName>
    </recommendedName>
</protein>
<sequence length="275" mass="31267">MLWVEGPLSYVEQLCIQSFIDAGHRTILYHYGPVENVPKAAELRDGRAVLDIDQFITHGRTGSLALFSDVFRYRLLAQSNNVIWADTDAYCVRPFETETGHFFGWESDHHINGGVLGLPQNSPALQALMDMTNDEYGIPPWFSEPVKERMRARAAAGEPTHVSEMPWGVWGPHAITWHLKQTGEDRFAQPTSGLYPIPFQRRRMLTKSKALERVARRVLDSTYSVHFYGRRIRARLSHIGGRPEPGSYMDVLLEKHGIDPEQAPIPTKDTETQDE</sequence>
<evidence type="ECO:0008006" key="3">
    <source>
        <dbReference type="Google" id="ProtNLM"/>
    </source>
</evidence>
<dbReference type="Proteomes" id="UP000436016">
    <property type="component" value="Unassembled WGS sequence"/>
</dbReference>
<dbReference type="SUPFAM" id="SSF53448">
    <property type="entry name" value="Nucleotide-diphospho-sugar transferases"/>
    <property type="match status" value="1"/>
</dbReference>
<comment type="caution">
    <text evidence="1">The sequence shown here is derived from an EMBL/GenBank/DDBJ whole genome shotgun (WGS) entry which is preliminary data.</text>
</comment>
<evidence type="ECO:0000313" key="2">
    <source>
        <dbReference type="Proteomes" id="UP000436016"/>
    </source>
</evidence>